<accession>A0A3Z6T1H8</accession>
<reference evidence="1" key="2">
    <citation type="submission" date="2018-07" db="EMBL/GenBank/DDBJ databases">
        <authorList>
            <consortium name="NCBI Pathogen Detection Project"/>
        </authorList>
    </citation>
    <scope>NUCLEOTIDE SEQUENCE</scope>
    <source>
        <strain evidence="1">09-1703</strain>
    </source>
</reference>
<dbReference type="Pfam" id="PF14549">
    <property type="entry name" value="P22_Cro"/>
    <property type="match status" value="1"/>
</dbReference>
<name>A0A3Z6T1H8_SALTI</name>
<dbReference type="GO" id="GO:0003677">
    <property type="term" value="F:DNA binding"/>
    <property type="evidence" value="ECO:0007669"/>
    <property type="project" value="InterPro"/>
</dbReference>
<reference evidence="1" key="1">
    <citation type="journal article" date="2018" name="Genome Biol.">
        <title>SKESA: strategic k-mer extension for scrupulous assemblies.</title>
        <authorList>
            <person name="Souvorov A."/>
            <person name="Agarwala R."/>
            <person name="Lipman D.J."/>
        </authorList>
    </citation>
    <scope>NUCLEOTIDE SEQUENCE</scope>
    <source>
        <strain evidence="1">09-1703</strain>
    </source>
</reference>
<sequence length="67" mass="7296">MLTKDAINYFGSKAKLAKALGVSQPAVSRWGVHIPEKRAARLALMTAGELVYDPCEYQEISKTDDAA</sequence>
<dbReference type="EMBL" id="DAARRK010000030">
    <property type="protein sequence ID" value="HAE3629272.1"/>
    <property type="molecule type" value="Genomic_DNA"/>
</dbReference>
<dbReference type="InterPro" id="IPR010982">
    <property type="entry name" value="Lambda_DNA-bd_dom_sf"/>
</dbReference>
<dbReference type="RefSeq" id="WP_050186203.1">
    <property type="nucleotide sequence ID" value="NZ_JAAOOC010000030.1"/>
</dbReference>
<dbReference type="Gene3D" id="1.10.260.40">
    <property type="entry name" value="lambda repressor-like DNA-binding domains"/>
    <property type="match status" value="1"/>
</dbReference>
<dbReference type="SUPFAM" id="SSF47413">
    <property type="entry name" value="lambda repressor-like DNA-binding domains"/>
    <property type="match status" value="1"/>
</dbReference>
<organism evidence="1">
    <name type="scientific">Salmonella typhi</name>
    <dbReference type="NCBI Taxonomy" id="90370"/>
    <lineage>
        <taxon>Bacteria</taxon>
        <taxon>Pseudomonadati</taxon>
        <taxon>Pseudomonadota</taxon>
        <taxon>Gammaproteobacteria</taxon>
        <taxon>Enterobacterales</taxon>
        <taxon>Enterobacteriaceae</taxon>
        <taxon>Salmonella</taxon>
    </lineage>
</organism>
<evidence type="ECO:0008006" key="2">
    <source>
        <dbReference type="Google" id="ProtNLM"/>
    </source>
</evidence>
<evidence type="ECO:0000313" key="1">
    <source>
        <dbReference type="EMBL" id="HAE3629272.1"/>
    </source>
</evidence>
<dbReference type="AlphaFoldDB" id="A0A3Z6T1H8"/>
<protein>
    <recommendedName>
        <fullName evidence="2">Transcriptional regulator</fullName>
    </recommendedName>
</protein>
<comment type="caution">
    <text evidence="1">The sequence shown here is derived from an EMBL/GenBank/DDBJ whole genome shotgun (WGS) entry which is preliminary data.</text>
</comment>
<gene>
    <name evidence="1" type="ORF">G3982_002935</name>
</gene>
<proteinExistence type="predicted"/>